<dbReference type="InterPro" id="IPR002686">
    <property type="entry name" value="Transposase_17"/>
</dbReference>
<dbReference type="Gene3D" id="3.30.70.1290">
    <property type="entry name" value="Transposase IS200-like"/>
    <property type="match status" value="1"/>
</dbReference>
<dbReference type="RefSeq" id="WP_377340573.1">
    <property type="nucleotide sequence ID" value="NZ_JALBWS010000013.1"/>
</dbReference>
<dbReference type="EMBL" id="JBHSMM010000002">
    <property type="protein sequence ID" value="MFC5440427.1"/>
    <property type="molecule type" value="Genomic_DNA"/>
</dbReference>
<evidence type="ECO:0000313" key="3">
    <source>
        <dbReference type="Proteomes" id="UP001596018"/>
    </source>
</evidence>
<comment type="caution">
    <text evidence="2">The sequence shown here is derived from an EMBL/GenBank/DDBJ whole genome shotgun (WGS) entry which is preliminary data.</text>
</comment>
<dbReference type="SUPFAM" id="SSF143422">
    <property type="entry name" value="Transposase IS200-like"/>
    <property type="match status" value="1"/>
</dbReference>
<dbReference type="PANTHER" id="PTHR36966:SF1">
    <property type="entry name" value="REP-ASSOCIATED TYROSINE TRANSPOSASE"/>
    <property type="match status" value="1"/>
</dbReference>
<keyword evidence="3" id="KW-1185">Reference proteome</keyword>
<sequence>MIMTSGQGHHSLRIGRRSFAGQVYLLTTVTYLRRPYFLDADVARLVARSLSSPERWFPSRCLAWVLMPDHWHGLVELGDDETLAVAMQRMKGVTARLTGIHDRQVKPLWAKGFHDRALRRDESVRCAARYIVANPVRAGLAETVKDYPYWDACFMDQEGAVEGFD</sequence>
<protein>
    <submittedName>
        <fullName evidence="2">Transposase</fullName>
    </submittedName>
</protein>
<name>A0ABW0JX32_9GAMM</name>
<feature type="domain" description="Transposase IS200-like" evidence="1">
    <location>
        <begin position="19"/>
        <end position="134"/>
    </location>
</feature>
<evidence type="ECO:0000259" key="1">
    <source>
        <dbReference type="SMART" id="SM01321"/>
    </source>
</evidence>
<reference evidence="3" key="1">
    <citation type="journal article" date="2019" name="Int. J. Syst. Evol. Microbiol.">
        <title>The Global Catalogue of Microorganisms (GCM) 10K type strain sequencing project: providing services to taxonomists for standard genome sequencing and annotation.</title>
        <authorList>
            <consortium name="The Broad Institute Genomics Platform"/>
            <consortium name="The Broad Institute Genome Sequencing Center for Infectious Disease"/>
            <person name="Wu L."/>
            <person name="Ma J."/>
        </authorList>
    </citation>
    <scope>NUCLEOTIDE SEQUENCE [LARGE SCALE GENOMIC DNA]</scope>
    <source>
        <strain evidence="3">KACC 12822</strain>
    </source>
</reference>
<dbReference type="Proteomes" id="UP001596018">
    <property type="component" value="Unassembled WGS sequence"/>
</dbReference>
<dbReference type="NCBIfam" id="NF047646">
    <property type="entry name" value="REP_Tyr_transpos"/>
    <property type="match status" value="1"/>
</dbReference>
<organism evidence="2 3">
    <name type="scientific">Rhodanobacter ginsenosidimutans</name>
    <dbReference type="NCBI Taxonomy" id="490571"/>
    <lineage>
        <taxon>Bacteria</taxon>
        <taxon>Pseudomonadati</taxon>
        <taxon>Pseudomonadota</taxon>
        <taxon>Gammaproteobacteria</taxon>
        <taxon>Lysobacterales</taxon>
        <taxon>Rhodanobacteraceae</taxon>
        <taxon>Rhodanobacter</taxon>
    </lineage>
</organism>
<dbReference type="PANTHER" id="PTHR36966">
    <property type="entry name" value="REP-ASSOCIATED TYROSINE TRANSPOSASE"/>
    <property type="match status" value="1"/>
</dbReference>
<proteinExistence type="predicted"/>
<evidence type="ECO:0000313" key="2">
    <source>
        <dbReference type="EMBL" id="MFC5440427.1"/>
    </source>
</evidence>
<dbReference type="InterPro" id="IPR036515">
    <property type="entry name" value="Transposase_17_sf"/>
</dbReference>
<dbReference type="InterPro" id="IPR052715">
    <property type="entry name" value="RAYT_transposase"/>
</dbReference>
<accession>A0ABW0JX32</accession>
<gene>
    <name evidence="2" type="ORF">ACFPK0_10430</name>
</gene>
<dbReference type="SMART" id="SM01321">
    <property type="entry name" value="Y1_Tnp"/>
    <property type="match status" value="1"/>
</dbReference>
<dbReference type="Pfam" id="PF01797">
    <property type="entry name" value="Y1_Tnp"/>
    <property type="match status" value="1"/>
</dbReference>